<gene>
    <name evidence="2" type="ORF">E5167_01340</name>
</gene>
<proteinExistence type="predicted"/>
<keyword evidence="1" id="KW-0812">Transmembrane</keyword>
<evidence type="ECO:0000313" key="3">
    <source>
        <dbReference type="Proteomes" id="UP000307657"/>
    </source>
</evidence>
<keyword evidence="1" id="KW-0472">Membrane</keyword>
<reference evidence="2 3" key="1">
    <citation type="submission" date="2019-04" db="EMBL/GenBank/DDBJ databases">
        <title>Lacinutrix sp. nov., isolated from marine water.</title>
        <authorList>
            <person name="Kim W."/>
        </authorList>
    </citation>
    <scope>NUCLEOTIDE SEQUENCE [LARGE SCALE GENOMIC DNA]</scope>
    <source>
        <strain evidence="2 3">CAU 1491</strain>
    </source>
</reference>
<feature type="transmembrane region" description="Helical" evidence="1">
    <location>
        <begin position="64"/>
        <end position="82"/>
    </location>
</feature>
<keyword evidence="3" id="KW-1185">Reference proteome</keyword>
<dbReference type="EMBL" id="SUPL01000001">
    <property type="protein sequence ID" value="TJY37928.1"/>
    <property type="molecule type" value="Genomic_DNA"/>
</dbReference>
<feature type="transmembrane region" description="Helical" evidence="1">
    <location>
        <begin position="116"/>
        <end position="133"/>
    </location>
</feature>
<feature type="transmembrane region" description="Helical" evidence="1">
    <location>
        <begin position="178"/>
        <end position="197"/>
    </location>
</feature>
<dbReference type="Proteomes" id="UP000307657">
    <property type="component" value="Unassembled WGS sequence"/>
</dbReference>
<keyword evidence="1" id="KW-1133">Transmembrane helix</keyword>
<evidence type="ECO:0000313" key="2">
    <source>
        <dbReference type="EMBL" id="TJY37928.1"/>
    </source>
</evidence>
<protein>
    <submittedName>
        <fullName evidence="2">Uncharacterized protein</fullName>
    </submittedName>
</protein>
<evidence type="ECO:0000256" key="1">
    <source>
        <dbReference type="SAM" id="Phobius"/>
    </source>
</evidence>
<organism evidence="2 3">
    <name type="scientific">Pontimicrobium aquaticum</name>
    <dbReference type="NCBI Taxonomy" id="2565367"/>
    <lineage>
        <taxon>Bacteria</taxon>
        <taxon>Pseudomonadati</taxon>
        <taxon>Bacteroidota</taxon>
        <taxon>Flavobacteriia</taxon>
        <taxon>Flavobacteriales</taxon>
        <taxon>Flavobacteriaceae</taxon>
        <taxon>Pontimicrobium</taxon>
    </lineage>
</organism>
<dbReference type="RefSeq" id="WP_136840252.1">
    <property type="nucleotide sequence ID" value="NZ_SUPL01000001.1"/>
</dbReference>
<dbReference type="AlphaFoldDB" id="A0A4U0F109"/>
<accession>A0A4U0F109</accession>
<name>A0A4U0F109_9FLAO</name>
<feature type="transmembrane region" description="Helical" evidence="1">
    <location>
        <begin position="20"/>
        <end position="40"/>
    </location>
</feature>
<sequence>MTLKKTKCIMHIESKILKLLIPYLGTTLIVCGYIKLSLVYNHFNIEIYNYLEFSEIITLFMPDIVRNSIILFGSLFIAYLVITSGRMEKNAEMNMKIIDEKRFFKRLKLIIKHHNFLAYWVYTIIVFSIVEAFRNPDNLLPYILNNLIIPSLFLFNILEFEFRRKYKLINGNNISSSYTNLSYVIFLFFLYTVQSSFTEIKEINKEKKMVEFIYNKESIKSDSQNKYIGQTRNYIFLVDECLEKAHVYDKKMVSNLIITQMK</sequence>
<dbReference type="OrthoDB" id="1262046at2"/>
<feature type="transmembrane region" description="Helical" evidence="1">
    <location>
        <begin position="139"/>
        <end position="158"/>
    </location>
</feature>
<comment type="caution">
    <text evidence="2">The sequence shown here is derived from an EMBL/GenBank/DDBJ whole genome shotgun (WGS) entry which is preliminary data.</text>
</comment>